<accession>A0A409WXF9</accession>
<feature type="region of interest" description="Disordered" evidence="1">
    <location>
        <begin position="1"/>
        <end position="41"/>
    </location>
</feature>
<feature type="non-terminal residue" evidence="2">
    <location>
        <position position="65"/>
    </location>
</feature>
<evidence type="ECO:0000313" key="2">
    <source>
        <dbReference type="EMBL" id="PPQ83177.1"/>
    </source>
</evidence>
<dbReference type="InParanoid" id="A0A409WXF9"/>
<dbReference type="AlphaFoldDB" id="A0A409WXF9"/>
<sequence length="65" mass="6502">MWGAAEGDGNNEEGQVATETAGDVAAVEGDGRAGNNGGQRQGELAATFDLGGSIWEGEYTQGTGI</sequence>
<comment type="caution">
    <text evidence="2">The sequence shown here is derived from an EMBL/GenBank/DDBJ whole genome shotgun (WGS) entry which is preliminary data.</text>
</comment>
<feature type="compositionally biased region" description="Low complexity" evidence="1">
    <location>
        <begin position="1"/>
        <end position="14"/>
    </location>
</feature>
<dbReference type="EMBL" id="NHYD01003039">
    <property type="protein sequence ID" value="PPQ83177.1"/>
    <property type="molecule type" value="Genomic_DNA"/>
</dbReference>
<name>A0A409WXF9_PSICY</name>
<dbReference type="Proteomes" id="UP000283269">
    <property type="component" value="Unassembled WGS sequence"/>
</dbReference>
<evidence type="ECO:0000313" key="3">
    <source>
        <dbReference type="Proteomes" id="UP000283269"/>
    </source>
</evidence>
<keyword evidence="3" id="KW-1185">Reference proteome</keyword>
<evidence type="ECO:0000256" key="1">
    <source>
        <dbReference type="SAM" id="MobiDB-lite"/>
    </source>
</evidence>
<protein>
    <submittedName>
        <fullName evidence="2">Uncharacterized protein</fullName>
    </submittedName>
</protein>
<reference evidence="2 3" key="1">
    <citation type="journal article" date="2018" name="Evol. Lett.">
        <title>Horizontal gene cluster transfer increased hallucinogenic mushroom diversity.</title>
        <authorList>
            <person name="Reynolds H.T."/>
            <person name="Vijayakumar V."/>
            <person name="Gluck-Thaler E."/>
            <person name="Korotkin H.B."/>
            <person name="Matheny P.B."/>
            <person name="Slot J.C."/>
        </authorList>
    </citation>
    <scope>NUCLEOTIDE SEQUENCE [LARGE SCALE GENOMIC DNA]</scope>
    <source>
        <strain evidence="2 3">2631</strain>
    </source>
</reference>
<proteinExistence type="predicted"/>
<gene>
    <name evidence="2" type="ORF">CVT25_005358</name>
</gene>
<organism evidence="2 3">
    <name type="scientific">Psilocybe cyanescens</name>
    <dbReference type="NCBI Taxonomy" id="93625"/>
    <lineage>
        <taxon>Eukaryota</taxon>
        <taxon>Fungi</taxon>
        <taxon>Dikarya</taxon>
        <taxon>Basidiomycota</taxon>
        <taxon>Agaricomycotina</taxon>
        <taxon>Agaricomycetes</taxon>
        <taxon>Agaricomycetidae</taxon>
        <taxon>Agaricales</taxon>
        <taxon>Agaricineae</taxon>
        <taxon>Strophariaceae</taxon>
        <taxon>Psilocybe</taxon>
    </lineage>
</organism>